<feature type="region of interest" description="Disordered" evidence="2">
    <location>
        <begin position="91"/>
        <end position="111"/>
    </location>
</feature>
<dbReference type="Proteomes" id="UP001295740">
    <property type="component" value="Unassembled WGS sequence"/>
</dbReference>
<dbReference type="GO" id="GO:0005759">
    <property type="term" value="C:mitochondrial matrix"/>
    <property type="evidence" value="ECO:0007669"/>
    <property type="project" value="TreeGrafter"/>
</dbReference>
<feature type="compositionally biased region" description="Basic and acidic residues" evidence="2">
    <location>
        <begin position="96"/>
        <end position="111"/>
    </location>
</feature>
<dbReference type="Gene3D" id="3.30.300.90">
    <property type="entry name" value="BolA-like"/>
    <property type="match status" value="1"/>
</dbReference>
<proteinExistence type="inferred from homology"/>
<dbReference type="InterPro" id="IPR002634">
    <property type="entry name" value="BolA"/>
</dbReference>
<sequence length="111" mass="12316">MTSNTPREDAIRTKVTDALNPSRLEIFNDSSKHTHHKAMAGSSSQETHFRLVITSEAFKAKMQPARHRLVYQLLKDEMAAEGGIHALQLKTMTPDEEARAKEREEGAAGAS</sequence>
<protein>
    <submittedName>
        <fullName evidence="3">Uu.00g033760.m01.CDS01</fullName>
    </submittedName>
</protein>
<keyword evidence="4" id="KW-1185">Reference proteome</keyword>
<accession>A0AAI8YDF4</accession>
<comment type="similarity">
    <text evidence="1">Belongs to the BolA/IbaG family.</text>
</comment>
<dbReference type="EMBL" id="CAUWAG010000003">
    <property type="protein sequence ID" value="CAJ2500523.1"/>
    <property type="molecule type" value="Genomic_DNA"/>
</dbReference>
<dbReference type="PANTHER" id="PTHR46230">
    <property type="match status" value="1"/>
</dbReference>
<dbReference type="GO" id="GO:0044572">
    <property type="term" value="P:[4Fe-4S] cluster assembly"/>
    <property type="evidence" value="ECO:0007669"/>
    <property type="project" value="TreeGrafter"/>
</dbReference>
<dbReference type="SUPFAM" id="SSF82657">
    <property type="entry name" value="BolA-like"/>
    <property type="match status" value="1"/>
</dbReference>
<reference evidence="3" key="1">
    <citation type="submission" date="2023-10" db="EMBL/GenBank/DDBJ databases">
        <authorList>
            <person name="Hackl T."/>
        </authorList>
    </citation>
    <scope>NUCLEOTIDE SEQUENCE</scope>
</reference>
<gene>
    <name evidence="3" type="ORF">KHLLAP_LOCUS991</name>
</gene>
<evidence type="ECO:0000313" key="4">
    <source>
        <dbReference type="Proteomes" id="UP001295740"/>
    </source>
</evidence>
<dbReference type="PANTHER" id="PTHR46230:SF7">
    <property type="entry name" value="BOLA-LIKE PROTEIN 1"/>
    <property type="match status" value="1"/>
</dbReference>
<dbReference type="AlphaFoldDB" id="A0AAI8YDF4"/>
<dbReference type="InterPro" id="IPR036065">
    <property type="entry name" value="BolA-like_sf"/>
</dbReference>
<name>A0AAI8YDF4_9PEZI</name>
<comment type="caution">
    <text evidence="3">The sequence shown here is derived from an EMBL/GenBank/DDBJ whole genome shotgun (WGS) entry which is preliminary data.</text>
</comment>
<dbReference type="PIRSF" id="PIRSF003113">
    <property type="entry name" value="BolA"/>
    <property type="match status" value="1"/>
</dbReference>
<evidence type="ECO:0000256" key="1">
    <source>
        <dbReference type="RuleBase" id="RU003860"/>
    </source>
</evidence>
<organism evidence="3 4">
    <name type="scientific">Anthostomella pinea</name>
    <dbReference type="NCBI Taxonomy" id="933095"/>
    <lineage>
        <taxon>Eukaryota</taxon>
        <taxon>Fungi</taxon>
        <taxon>Dikarya</taxon>
        <taxon>Ascomycota</taxon>
        <taxon>Pezizomycotina</taxon>
        <taxon>Sordariomycetes</taxon>
        <taxon>Xylariomycetidae</taxon>
        <taxon>Xylariales</taxon>
        <taxon>Xylariaceae</taxon>
        <taxon>Anthostomella</taxon>
    </lineage>
</organism>
<evidence type="ECO:0000313" key="3">
    <source>
        <dbReference type="EMBL" id="CAJ2500523.1"/>
    </source>
</evidence>
<dbReference type="Pfam" id="PF01722">
    <property type="entry name" value="BolA"/>
    <property type="match status" value="1"/>
</dbReference>
<evidence type="ECO:0000256" key="2">
    <source>
        <dbReference type="SAM" id="MobiDB-lite"/>
    </source>
</evidence>